<dbReference type="PROSITE" id="PS51186">
    <property type="entry name" value="GNAT"/>
    <property type="match status" value="1"/>
</dbReference>
<accession>A0A103R7J1</accession>
<dbReference type="OrthoDB" id="7017613at2"/>
<gene>
    <name evidence="2" type="ORF">WJ33_30015</name>
</gene>
<dbReference type="Gene3D" id="3.40.630.30">
    <property type="match status" value="1"/>
</dbReference>
<reference evidence="2 3" key="1">
    <citation type="submission" date="2015-11" db="EMBL/GenBank/DDBJ databases">
        <title>Expanding the genomic diversity of Burkholderia species for the development of highly accurate diagnostics.</title>
        <authorList>
            <person name="Sahl J."/>
            <person name="Keim P."/>
            <person name="Wagner D."/>
        </authorList>
    </citation>
    <scope>NUCLEOTIDE SEQUENCE [LARGE SCALE GENOMIC DNA]</scope>
    <source>
        <strain evidence="2 3">MSMB2036</strain>
    </source>
</reference>
<dbReference type="InterPro" id="IPR016181">
    <property type="entry name" value="Acyl_CoA_acyltransferase"/>
</dbReference>
<dbReference type="InterPro" id="IPR000182">
    <property type="entry name" value="GNAT_dom"/>
</dbReference>
<evidence type="ECO:0000313" key="3">
    <source>
        <dbReference type="Proteomes" id="UP000064029"/>
    </source>
</evidence>
<sequence>MTLPPSPELDMVEAIRYGWASDALRHAFAELQCRVYPEPESSGAPADVLLHDPSFDCLSFYIRVADRVVSYAAAARKAIMHAGATFEIAGLSCVMTDPAWQGRGLGRRTVAAATRCMERSNLDIGIFTGDPHLAHFYAQAGKWEVARNVVVIGSRDEGALRSDTLGKVVLMRLFSARAVAAAATLDPATIDLDLPVGQFL</sequence>
<evidence type="ECO:0000259" key="1">
    <source>
        <dbReference type="PROSITE" id="PS51186"/>
    </source>
</evidence>
<evidence type="ECO:0000313" key="2">
    <source>
        <dbReference type="EMBL" id="KVG62666.1"/>
    </source>
</evidence>
<protein>
    <submittedName>
        <fullName evidence="2">Acetyltransferase</fullName>
    </submittedName>
</protein>
<organism evidence="2 3">
    <name type="scientific">Burkholderia ubonensis</name>
    <dbReference type="NCBI Taxonomy" id="101571"/>
    <lineage>
        <taxon>Bacteria</taxon>
        <taxon>Pseudomonadati</taxon>
        <taxon>Pseudomonadota</taxon>
        <taxon>Betaproteobacteria</taxon>
        <taxon>Burkholderiales</taxon>
        <taxon>Burkholderiaceae</taxon>
        <taxon>Burkholderia</taxon>
        <taxon>Burkholderia cepacia complex</taxon>
    </lineage>
</organism>
<keyword evidence="2" id="KW-0808">Transferase</keyword>
<dbReference type="RefSeq" id="WP_059754514.1">
    <property type="nucleotide sequence ID" value="NZ_CP013416.1"/>
</dbReference>
<feature type="domain" description="N-acetyltransferase" evidence="1">
    <location>
        <begin position="15"/>
        <end position="176"/>
    </location>
</feature>
<comment type="caution">
    <text evidence="2">The sequence shown here is derived from an EMBL/GenBank/DDBJ whole genome shotgun (WGS) entry which is preliminary data.</text>
</comment>
<dbReference type="EMBL" id="LOXM01000171">
    <property type="protein sequence ID" value="KVG62666.1"/>
    <property type="molecule type" value="Genomic_DNA"/>
</dbReference>
<dbReference type="Proteomes" id="UP000064029">
    <property type="component" value="Unassembled WGS sequence"/>
</dbReference>
<name>A0A103R7J1_9BURK</name>
<proteinExistence type="predicted"/>
<dbReference type="Pfam" id="PF00583">
    <property type="entry name" value="Acetyltransf_1"/>
    <property type="match status" value="1"/>
</dbReference>
<dbReference type="SUPFAM" id="SSF55729">
    <property type="entry name" value="Acyl-CoA N-acyltransferases (Nat)"/>
    <property type="match status" value="1"/>
</dbReference>
<dbReference type="GO" id="GO:0016747">
    <property type="term" value="F:acyltransferase activity, transferring groups other than amino-acyl groups"/>
    <property type="evidence" value="ECO:0007669"/>
    <property type="project" value="InterPro"/>
</dbReference>
<dbReference type="AlphaFoldDB" id="A0A103R7J1"/>